<dbReference type="PANTHER" id="PTHR31005:SF10">
    <property type="entry name" value="DUF4140 DOMAIN-CONTAINING PROTEIN"/>
    <property type="match status" value="1"/>
</dbReference>
<dbReference type="Proteomes" id="UP000095282">
    <property type="component" value="Unplaced"/>
</dbReference>
<sequence>MIIEQPGCAPHLFEASQLATKSVIIYSDRAEVKRLVTVDLPKGNQEIVIQNVSAVIERQSVRVDGRGVLIQEVQYQEVPMDMTHETDKIVEIERQKIEVENERFAIEDECCSIRKRIDVLDGVAAQISSGPAYTAQSSHLIPPSGSQPHLTRRHTVTGQEPNPLSMSTSPMSSGFFFNHESLDNLAKFLSYYGDAVRDMKKELRKRQRETEQLSEKIDQLDRQLDQLRCLAEYDSIKR</sequence>
<feature type="compositionally biased region" description="Polar residues" evidence="2">
    <location>
        <begin position="134"/>
        <end position="149"/>
    </location>
</feature>
<dbReference type="PANTHER" id="PTHR31005">
    <property type="entry name" value="DUF4139 DOMAIN-CONTAINING PROTEIN"/>
    <property type="match status" value="1"/>
</dbReference>
<dbReference type="InterPro" id="IPR011935">
    <property type="entry name" value="CHP02231"/>
</dbReference>
<protein>
    <submittedName>
        <fullName evidence="5">DUF4140 domain-containing protein</fullName>
    </submittedName>
</protein>
<feature type="domain" description="DUF4140" evidence="3">
    <location>
        <begin position="23"/>
        <end position="120"/>
    </location>
</feature>
<dbReference type="eggNOG" id="ENOG502R7XA">
    <property type="taxonomic scope" value="Eukaryota"/>
</dbReference>
<proteinExistence type="predicted"/>
<evidence type="ECO:0000256" key="2">
    <source>
        <dbReference type="SAM" id="MobiDB-lite"/>
    </source>
</evidence>
<organism evidence="4 5">
    <name type="scientific">Caenorhabditis tropicalis</name>
    <dbReference type="NCBI Taxonomy" id="1561998"/>
    <lineage>
        <taxon>Eukaryota</taxon>
        <taxon>Metazoa</taxon>
        <taxon>Ecdysozoa</taxon>
        <taxon>Nematoda</taxon>
        <taxon>Chromadorea</taxon>
        <taxon>Rhabditida</taxon>
        <taxon>Rhabditina</taxon>
        <taxon>Rhabditomorpha</taxon>
        <taxon>Rhabditoidea</taxon>
        <taxon>Rhabditidae</taxon>
        <taxon>Peloderinae</taxon>
        <taxon>Caenorhabditis</taxon>
    </lineage>
</organism>
<dbReference type="AlphaFoldDB" id="A0A1I7SXT5"/>
<accession>A0A1I7SXT5</accession>
<dbReference type="STRING" id="1561998.A0A1I7SXT5"/>
<keyword evidence="4" id="KW-1185">Reference proteome</keyword>
<evidence type="ECO:0000313" key="4">
    <source>
        <dbReference type="Proteomes" id="UP000095282"/>
    </source>
</evidence>
<feature type="compositionally biased region" description="Polar residues" evidence="2">
    <location>
        <begin position="156"/>
        <end position="167"/>
    </location>
</feature>
<evidence type="ECO:0000256" key="1">
    <source>
        <dbReference type="SAM" id="Coils"/>
    </source>
</evidence>
<name>A0A1I7SXT5_9PELO</name>
<dbReference type="Pfam" id="PF13600">
    <property type="entry name" value="DUF4140"/>
    <property type="match status" value="1"/>
</dbReference>
<dbReference type="InterPro" id="IPR025554">
    <property type="entry name" value="DUF4140"/>
</dbReference>
<dbReference type="WBParaSite" id="Csp11.Scaffold171.g644.t1">
    <property type="protein sequence ID" value="Csp11.Scaffold171.g644.t1"/>
    <property type="gene ID" value="Csp11.Scaffold171.g644"/>
</dbReference>
<feature type="region of interest" description="Disordered" evidence="2">
    <location>
        <begin position="134"/>
        <end position="167"/>
    </location>
</feature>
<evidence type="ECO:0000259" key="3">
    <source>
        <dbReference type="Pfam" id="PF13600"/>
    </source>
</evidence>
<feature type="coiled-coil region" evidence="1">
    <location>
        <begin position="82"/>
        <end position="109"/>
    </location>
</feature>
<keyword evidence="1" id="KW-0175">Coiled coil</keyword>
<evidence type="ECO:0000313" key="5">
    <source>
        <dbReference type="WBParaSite" id="Csp11.Scaffold171.g644.t1"/>
    </source>
</evidence>
<reference evidence="5" key="1">
    <citation type="submission" date="2016-11" db="UniProtKB">
        <authorList>
            <consortium name="WormBaseParasite"/>
        </authorList>
    </citation>
    <scope>IDENTIFICATION</scope>
</reference>
<feature type="coiled-coil region" evidence="1">
    <location>
        <begin position="196"/>
        <end position="230"/>
    </location>
</feature>